<keyword evidence="5" id="KW-0732">Signal</keyword>
<dbReference type="Pfam" id="PF00990">
    <property type="entry name" value="GGDEF"/>
    <property type="match status" value="1"/>
</dbReference>
<dbReference type="InterPro" id="IPR029787">
    <property type="entry name" value="Nucleotide_cyclase"/>
</dbReference>
<dbReference type="SUPFAM" id="SSF55073">
    <property type="entry name" value="Nucleotide cyclase"/>
    <property type="match status" value="1"/>
</dbReference>
<feature type="region of interest" description="Disordered" evidence="3">
    <location>
        <begin position="673"/>
        <end position="694"/>
    </location>
</feature>
<evidence type="ECO:0000256" key="4">
    <source>
        <dbReference type="SAM" id="Phobius"/>
    </source>
</evidence>
<feature type="signal peptide" evidence="5">
    <location>
        <begin position="1"/>
        <end position="24"/>
    </location>
</feature>
<evidence type="ECO:0000256" key="5">
    <source>
        <dbReference type="SAM" id="SignalP"/>
    </source>
</evidence>
<proteinExistence type="predicted"/>
<evidence type="ECO:0000256" key="3">
    <source>
        <dbReference type="SAM" id="MobiDB-lite"/>
    </source>
</evidence>
<keyword evidence="4" id="KW-0472">Membrane</keyword>
<evidence type="ECO:0000259" key="6">
    <source>
        <dbReference type="PROSITE" id="PS50887"/>
    </source>
</evidence>
<dbReference type="GO" id="GO:0052621">
    <property type="term" value="F:diguanylate cyclase activity"/>
    <property type="evidence" value="ECO:0007669"/>
    <property type="project" value="UniProtKB-EC"/>
</dbReference>
<dbReference type="SUPFAM" id="SSF48452">
    <property type="entry name" value="TPR-like"/>
    <property type="match status" value="2"/>
</dbReference>
<comment type="caution">
    <text evidence="7">The sequence shown here is derived from an EMBL/GenBank/DDBJ whole genome shotgun (WGS) entry which is preliminary data.</text>
</comment>
<dbReference type="EMBL" id="JANUHC010000010">
    <property type="protein sequence ID" value="MCS0632593.1"/>
    <property type="molecule type" value="Genomic_DNA"/>
</dbReference>
<feature type="transmembrane region" description="Helical" evidence="4">
    <location>
        <begin position="429"/>
        <end position="449"/>
    </location>
</feature>
<organism evidence="7 8">
    <name type="scientific">Telluria mixta</name>
    <dbReference type="NCBI Taxonomy" id="34071"/>
    <lineage>
        <taxon>Bacteria</taxon>
        <taxon>Pseudomonadati</taxon>
        <taxon>Pseudomonadota</taxon>
        <taxon>Betaproteobacteria</taxon>
        <taxon>Burkholderiales</taxon>
        <taxon>Oxalobacteraceae</taxon>
        <taxon>Telluria group</taxon>
        <taxon>Telluria</taxon>
    </lineage>
</organism>
<name>A0ABT2C5D1_9BURK</name>
<dbReference type="InterPro" id="IPR019734">
    <property type="entry name" value="TPR_rpt"/>
</dbReference>
<protein>
    <recommendedName>
        <fullName evidence="1">diguanylate cyclase</fullName>
        <ecNumber evidence="1">2.7.7.65</ecNumber>
    </recommendedName>
</protein>
<evidence type="ECO:0000313" key="8">
    <source>
        <dbReference type="Proteomes" id="UP001165263"/>
    </source>
</evidence>
<dbReference type="SMART" id="SM00267">
    <property type="entry name" value="GGDEF"/>
    <property type="match status" value="1"/>
</dbReference>
<dbReference type="PANTHER" id="PTHR45138:SF9">
    <property type="entry name" value="DIGUANYLATE CYCLASE DGCM-RELATED"/>
    <property type="match status" value="1"/>
</dbReference>
<dbReference type="CDD" id="cd01949">
    <property type="entry name" value="GGDEF"/>
    <property type="match status" value="1"/>
</dbReference>
<dbReference type="EC" id="2.7.7.65" evidence="1"/>
<keyword evidence="8" id="KW-1185">Reference proteome</keyword>
<dbReference type="PANTHER" id="PTHR45138">
    <property type="entry name" value="REGULATORY COMPONENTS OF SENSORY TRANSDUCTION SYSTEM"/>
    <property type="match status" value="1"/>
</dbReference>
<sequence>MPFPHRLVSLLIATATVLGPAAYAGAPAVDPKAEVAAIWELAQDSPRAALDRVQTARRDLGANAPYEARQALLRTETWLREDLGQQDAAYTLERESLQLAQARGDMAGAALARLAQVRELLDAHRLDDAQALLDKIVAQAPKDTPLQFKVSVERAQGDIFNLRARFDDALAAYLRGLRLLQGRPGESGRRAVLYARIAQVYVNADNPAKAIDSADLGLVEKKMSLRPLASLQFTRAIALVRLGRDREGIAAFENALATAVRAGLQGMEAAARGNIADYYLQHHDYVRAEAEARKALAVSEKGSAQNLIQMARANLGFSLMGQGRIDAGLPWVDGVIAHLRKEKLTGDLEAMLDEKGRMLERAGQYQQALAAVREQQSLQQQDARATRDRAIATLQEEFDAHRRSQQIALLQRENRLKDAELSNRRTVQLATTFAAVLTVLAGAVVTVLYRRTARSNARLKELNVQLEFGSTHDALTGLHNRRSLTNRMSVRKDERRHPVADAVDCFVLVDIDHFKSINDRWGHGAGDAVLVDIARRLAAAVRDTDMVVRWGGEEFMIHAPAMDPASIAGMAERILDAVGGKPVDAGTCAIPVTLTAGIVALAGAGTAFDWQCAVRLADWALYQGKAQGRNQARIVTRLYAPADTVMAALDRDGADVASWLALACVHGPRQPVGRPAAAATRDTAGGTLHRMARA</sequence>
<dbReference type="InterPro" id="IPR043128">
    <property type="entry name" value="Rev_trsase/Diguanyl_cyclase"/>
</dbReference>
<feature type="domain" description="GGDEF" evidence="6">
    <location>
        <begin position="502"/>
        <end position="637"/>
    </location>
</feature>
<feature type="chain" id="PRO_5047254505" description="diguanylate cyclase" evidence="5">
    <location>
        <begin position="25"/>
        <end position="694"/>
    </location>
</feature>
<comment type="catalytic activity">
    <reaction evidence="2">
        <text>2 GTP = 3',3'-c-di-GMP + 2 diphosphate</text>
        <dbReference type="Rhea" id="RHEA:24898"/>
        <dbReference type="ChEBI" id="CHEBI:33019"/>
        <dbReference type="ChEBI" id="CHEBI:37565"/>
        <dbReference type="ChEBI" id="CHEBI:58805"/>
        <dbReference type="EC" id="2.7.7.65"/>
    </reaction>
</comment>
<keyword evidence="7" id="KW-0808">Transferase</keyword>
<evidence type="ECO:0000313" key="7">
    <source>
        <dbReference type="EMBL" id="MCS0632593.1"/>
    </source>
</evidence>
<keyword evidence="4" id="KW-1133">Transmembrane helix</keyword>
<dbReference type="Gene3D" id="1.25.40.10">
    <property type="entry name" value="Tetratricopeptide repeat domain"/>
    <property type="match status" value="2"/>
</dbReference>
<dbReference type="SMART" id="SM00028">
    <property type="entry name" value="TPR"/>
    <property type="match status" value="5"/>
</dbReference>
<dbReference type="NCBIfam" id="TIGR00254">
    <property type="entry name" value="GGDEF"/>
    <property type="match status" value="1"/>
</dbReference>
<dbReference type="InterPro" id="IPR011990">
    <property type="entry name" value="TPR-like_helical_dom_sf"/>
</dbReference>
<evidence type="ECO:0000256" key="1">
    <source>
        <dbReference type="ARBA" id="ARBA00012528"/>
    </source>
</evidence>
<dbReference type="InterPro" id="IPR050469">
    <property type="entry name" value="Diguanylate_Cyclase"/>
</dbReference>
<accession>A0ABT2C5D1</accession>
<gene>
    <name evidence="7" type="ORF">NX786_24975</name>
</gene>
<reference evidence="7" key="1">
    <citation type="submission" date="2022-08" db="EMBL/GenBank/DDBJ databases">
        <title>Reclassification of Massilia species as members of the genera Telluria, Duganella, Pseudoduganella, Mokoshia gen. nov. and Zemynaea gen. nov. using orthogonal and non-orthogonal genome-based approaches.</title>
        <authorList>
            <person name="Bowman J.P."/>
        </authorList>
    </citation>
    <scope>NUCLEOTIDE SEQUENCE</scope>
    <source>
        <strain evidence="7">LMG 11547</strain>
    </source>
</reference>
<dbReference type="Gene3D" id="3.30.70.270">
    <property type="match status" value="1"/>
</dbReference>
<dbReference type="InterPro" id="IPR000160">
    <property type="entry name" value="GGDEF_dom"/>
</dbReference>
<dbReference type="Proteomes" id="UP001165263">
    <property type="component" value="Unassembled WGS sequence"/>
</dbReference>
<dbReference type="PROSITE" id="PS50887">
    <property type="entry name" value="GGDEF"/>
    <property type="match status" value="1"/>
</dbReference>
<keyword evidence="7" id="KW-0548">Nucleotidyltransferase</keyword>
<feature type="compositionally biased region" description="Low complexity" evidence="3">
    <location>
        <begin position="673"/>
        <end position="687"/>
    </location>
</feature>
<evidence type="ECO:0000256" key="2">
    <source>
        <dbReference type="ARBA" id="ARBA00034247"/>
    </source>
</evidence>
<keyword evidence="4" id="KW-0812">Transmembrane</keyword>
<dbReference type="RefSeq" id="WP_259451615.1">
    <property type="nucleotide sequence ID" value="NZ_CP119520.1"/>
</dbReference>